<dbReference type="AlphaFoldDB" id="A0A0D2JBE9"/>
<dbReference type="RefSeq" id="XP_013273566.1">
    <property type="nucleotide sequence ID" value="XM_013418112.1"/>
</dbReference>
<name>A0A0D2JBE9_9EURO</name>
<reference evidence="1 2" key="1">
    <citation type="submission" date="2015-01" db="EMBL/GenBank/DDBJ databases">
        <title>The Genome Sequence of Rhinocladiella mackenzie CBS 650.93.</title>
        <authorList>
            <consortium name="The Broad Institute Genomics Platform"/>
            <person name="Cuomo C."/>
            <person name="de Hoog S."/>
            <person name="Gorbushina A."/>
            <person name="Stielow B."/>
            <person name="Teixiera M."/>
            <person name="Abouelleil A."/>
            <person name="Chapman S.B."/>
            <person name="Priest M."/>
            <person name="Young S.K."/>
            <person name="Wortman J."/>
            <person name="Nusbaum C."/>
            <person name="Birren B."/>
        </authorList>
    </citation>
    <scope>NUCLEOTIDE SEQUENCE [LARGE SCALE GENOMIC DNA]</scope>
    <source>
        <strain evidence="1 2">CBS 650.93</strain>
    </source>
</reference>
<evidence type="ECO:0000313" key="1">
    <source>
        <dbReference type="EMBL" id="KIX06430.1"/>
    </source>
</evidence>
<dbReference type="PANTHER" id="PTHR37981:SF1">
    <property type="entry name" value="SGNH HYDROLASE-TYPE ESTERASE DOMAIN-CONTAINING PROTEIN"/>
    <property type="match status" value="1"/>
</dbReference>
<dbReference type="SUPFAM" id="SSF52266">
    <property type="entry name" value="SGNH hydrolase"/>
    <property type="match status" value="1"/>
</dbReference>
<dbReference type="PANTHER" id="PTHR37981">
    <property type="entry name" value="LIPASE 2"/>
    <property type="match status" value="1"/>
</dbReference>
<dbReference type="GO" id="GO:0016788">
    <property type="term" value="F:hydrolase activity, acting on ester bonds"/>
    <property type="evidence" value="ECO:0007669"/>
    <property type="project" value="InterPro"/>
</dbReference>
<dbReference type="VEuPathDB" id="FungiDB:Z518_04406"/>
<dbReference type="GO" id="GO:0006629">
    <property type="term" value="P:lipid metabolic process"/>
    <property type="evidence" value="ECO:0007669"/>
    <property type="project" value="TreeGrafter"/>
</dbReference>
<keyword evidence="2" id="KW-1185">Reference proteome</keyword>
<evidence type="ECO:0008006" key="3">
    <source>
        <dbReference type="Google" id="ProtNLM"/>
    </source>
</evidence>
<sequence>MWTGEGFAVPLDADVSSRNGLLDVRSPDTSTSARPNPIKTGYVAFGDSFVAGIGTGTTERSGCRRGEFSYPNHIYWRQRPEVFRLLNAFVLWWGGPKFSGNCDKTVQNVIGILNGNQLYPALFQALQQTVIKSGRTDFKLYMTGYPAFFNVDTTYCNDVAFHYWFPHHRITPIEGTLPFLDTALRLKLNNLVQSLNSFLSGLVNDFNNQYLSNPPVEIGVDDAVTSANSTLPDPDTCDPEAADIYDMMTCMTTKAVSVDGSSEQGVFPNDTAIIADGEFDAVEAPW</sequence>
<dbReference type="HOGENOM" id="CLU_973699_0_0_1"/>
<dbReference type="InterPro" id="IPR036514">
    <property type="entry name" value="SGNH_hydro_sf"/>
</dbReference>
<accession>A0A0D2JBE9</accession>
<organism evidence="1 2">
    <name type="scientific">Rhinocladiella mackenziei CBS 650.93</name>
    <dbReference type="NCBI Taxonomy" id="1442369"/>
    <lineage>
        <taxon>Eukaryota</taxon>
        <taxon>Fungi</taxon>
        <taxon>Dikarya</taxon>
        <taxon>Ascomycota</taxon>
        <taxon>Pezizomycotina</taxon>
        <taxon>Eurotiomycetes</taxon>
        <taxon>Chaetothyriomycetidae</taxon>
        <taxon>Chaetothyriales</taxon>
        <taxon>Herpotrichiellaceae</taxon>
        <taxon>Rhinocladiella</taxon>
    </lineage>
</organism>
<gene>
    <name evidence="1" type="ORF">Z518_04406</name>
</gene>
<dbReference type="GeneID" id="25292477"/>
<protein>
    <recommendedName>
        <fullName evidence="3">SGNH hydrolase-type esterase domain-containing protein</fullName>
    </recommendedName>
</protein>
<proteinExistence type="predicted"/>
<dbReference type="Proteomes" id="UP000053617">
    <property type="component" value="Unassembled WGS sequence"/>
</dbReference>
<dbReference type="InterPro" id="IPR037460">
    <property type="entry name" value="SEST-like"/>
</dbReference>
<dbReference type="EMBL" id="KN847477">
    <property type="protein sequence ID" value="KIX06430.1"/>
    <property type="molecule type" value="Genomic_DNA"/>
</dbReference>
<dbReference type="Gene3D" id="3.40.50.1110">
    <property type="entry name" value="SGNH hydrolase"/>
    <property type="match status" value="2"/>
</dbReference>
<dbReference type="OrthoDB" id="4503250at2759"/>
<evidence type="ECO:0000313" key="2">
    <source>
        <dbReference type="Proteomes" id="UP000053617"/>
    </source>
</evidence>